<evidence type="ECO:0000313" key="2">
    <source>
        <dbReference type="Proteomes" id="UP000812287"/>
    </source>
</evidence>
<dbReference type="EMBL" id="MU250564">
    <property type="protein sequence ID" value="KAG7441056.1"/>
    <property type="molecule type" value="Genomic_DNA"/>
</dbReference>
<sequence>MSEREALQETLIMLSGMGLFTDVGSKEDRDCDGMADHHPSFFPSFHQDSRTPCCRLLPSVENDIKKRYTAFPPPLERTADCPWNAYPIPTDEKISCSRF</sequence>
<dbReference type="RefSeq" id="XP_043034556.1">
    <property type="nucleotide sequence ID" value="XM_043179581.1"/>
</dbReference>
<protein>
    <submittedName>
        <fullName evidence="1">Uncharacterized protein</fullName>
    </submittedName>
</protein>
<reference evidence="1" key="1">
    <citation type="submission" date="2020-11" db="EMBL/GenBank/DDBJ databases">
        <title>Adaptations for nitrogen fixation in a non-lichenized fungal sporocarp promotes dispersal by wood-feeding termites.</title>
        <authorList>
            <consortium name="DOE Joint Genome Institute"/>
            <person name="Koch R.A."/>
            <person name="Yoon G."/>
            <person name="Arayal U."/>
            <person name="Lail K."/>
            <person name="Amirebrahimi M."/>
            <person name="Labutti K."/>
            <person name="Lipzen A."/>
            <person name="Riley R."/>
            <person name="Barry K."/>
            <person name="Henrissat B."/>
            <person name="Grigoriev I.V."/>
            <person name="Herr J.R."/>
            <person name="Aime M.C."/>
        </authorList>
    </citation>
    <scope>NUCLEOTIDE SEQUENCE</scope>
    <source>
        <strain evidence="1">MCA 3950</strain>
    </source>
</reference>
<accession>A0A9P7VJA7</accession>
<dbReference type="GeneID" id="66101875"/>
<name>A0A9P7VJA7_9AGAR</name>
<keyword evidence="2" id="KW-1185">Reference proteome</keyword>
<proteinExistence type="predicted"/>
<dbReference type="AlphaFoldDB" id="A0A9P7VJA7"/>
<evidence type="ECO:0000313" key="1">
    <source>
        <dbReference type="EMBL" id="KAG7441056.1"/>
    </source>
</evidence>
<gene>
    <name evidence="1" type="ORF">BT62DRAFT_1080418</name>
</gene>
<dbReference type="Proteomes" id="UP000812287">
    <property type="component" value="Unassembled WGS sequence"/>
</dbReference>
<comment type="caution">
    <text evidence="1">The sequence shown here is derived from an EMBL/GenBank/DDBJ whole genome shotgun (WGS) entry which is preliminary data.</text>
</comment>
<organism evidence="1 2">
    <name type="scientific">Guyanagaster necrorhizus</name>
    <dbReference type="NCBI Taxonomy" id="856835"/>
    <lineage>
        <taxon>Eukaryota</taxon>
        <taxon>Fungi</taxon>
        <taxon>Dikarya</taxon>
        <taxon>Basidiomycota</taxon>
        <taxon>Agaricomycotina</taxon>
        <taxon>Agaricomycetes</taxon>
        <taxon>Agaricomycetidae</taxon>
        <taxon>Agaricales</taxon>
        <taxon>Marasmiineae</taxon>
        <taxon>Physalacriaceae</taxon>
        <taxon>Guyanagaster</taxon>
    </lineage>
</organism>